<evidence type="ECO:0000313" key="1">
    <source>
        <dbReference type="EMBL" id="KAA0048085.1"/>
    </source>
</evidence>
<protein>
    <recommendedName>
        <fullName evidence="3">NBS-LRR type resistance protein</fullName>
    </recommendedName>
</protein>
<evidence type="ECO:0008006" key="3">
    <source>
        <dbReference type="Google" id="ProtNLM"/>
    </source>
</evidence>
<comment type="caution">
    <text evidence="1">The sequence shown here is derived from an EMBL/GenBank/DDBJ whole genome shotgun (WGS) entry which is preliminary data.</text>
</comment>
<gene>
    <name evidence="1" type="ORF">E6C27_scaffold385G001590</name>
</gene>
<dbReference type="AlphaFoldDB" id="A0A5A7U342"/>
<dbReference type="Proteomes" id="UP000321393">
    <property type="component" value="Unassembled WGS sequence"/>
</dbReference>
<proteinExistence type="predicted"/>
<organism evidence="1 2">
    <name type="scientific">Cucumis melo var. makuwa</name>
    <name type="common">Oriental melon</name>
    <dbReference type="NCBI Taxonomy" id="1194695"/>
    <lineage>
        <taxon>Eukaryota</taxon>
        <taxon>Viridiplantae</taxon>
        <taxon>Streptophyta</taxon>
        <taxon>Embryophyta</taxon>
        <taxon>Tracheophyta</taxon>
        <taxon>Spermatophyta</taxon>
        <taxon>Magnoliopsida</taxon>
        <taxon>eudicotyledons</taxon>
        <taxon>Gunneridae</taxon>
        <taxon>Pentapetalae</taxon>
        <taxon>rosids</taxon>
        <taxon>fabids</taxon>
        <taxon>Cucurbitales</taxon>
        <taxon>Cucurbitaceae</taxon>
        <taxon>Benincaseae</taxon>
        <taxon>Cucumis</taxon>
    </lineage>
</organism>
<dbReference type="EMBL" id="SSTE01013029">
    <property type="protein sequence ID" value="KAA0048085.1"/>
    <property type="molecule type" value="Genomic_DNA"/>
</dbReference>
<name>A0A5A7U342_CUCMM</name>
<accession>A0A5A7U342</accession>
<reference evidence="1 2" key="1">
    <citation type="submission" date="2019-08" db="EMBL/GenBank/DDBJ databases">
        <title>Draft genome sequences of two oriental melons (Cucumis melo L. var makuwa).</title>
        <authorList>
            <person name="Kwon S.-Y."/>
        </authorList>
    </citation>
    <scope>NUCLEOTIDE SEQUENCE [LARGE SCALE GENOMIC DNA]</scope>
    <source>
        <strain evidence="2">cv. SW 3</strain>
        <tissue evidence="1">Leaf</tissue>
    </source>
</reference>
<sequence length="181" mass="20342">MHTSISLVIPKDTYISLVIQSNTRISLVIPSDTRISLVIPKDTRISLVNPKDAHISLEISKDTVPASVEGHDLSGSVNREIGLENQLGMEERLATRAVHALDCPRYDSGPSRLHRTTYVSEIVDQSRKEKFENGRGDTGGRRRNLNREDYERVAVELYISAVDEWVRDCGGLCGRQKNKRD</sequence>
<evidence type="ECO:0000313" key="2">
    <source>
        <dbReference type="Proteomes" id="UP000321393"/>
    </source>
</evidence>